<dbReference type="EMBL" id="CAVMJV010000003">
    <property type="protein sequence ID" value="CAK5019511.1"/>
    <property type="molecule type" value="Genomic_DNA"/>
</dbReference>
<organism evidence="1 2">
    <name type="scientific">Meloidogyne enterolobii</name>
    <name type="common">Root-knot nematode worm</name>
    <name type="synonym">Meloidogyne mayaguensis</name>
    <dbReference type="NCBI Taxonomy" id="390850"/>
    <lineage>
        <taxon>Eukaryota</taxon>
        <taxon>Metazoa</taxon>
        <taxon>Ecdysozoa</taxon>
        <taxon>Nematoda</taxon>
        <taxon>Chromadorea</taxon>
        <taxon>Rhabditida</taxon>
        <taxon>Tylenchina</taxon>
        <taxon>Tylenchomorpha</taxon>
        <taxon>Tylenchoidea</taxon>
        <taxon>Meloidogynidae</taxon>
        <taxon>Meloidogyninae</taxon>
        <taxon>Meloidogyne</taxon>
    </lineage>
</organism>
<sequence length="206" mass="23662">MIDIDNNLPLTIDSVNNISEDTIFAEHFLNRHNELRKLHGAPELVLSSELITMACKWANKLSEKGHVAFAEISGVGENITVFPEDISAKEIVDYWYDENRKYEYETPGWQAGANYFTQIVWKSTREVIFKYVYWKITKLKIGVSRVKLQLSFVENQQNTNKEDNSEIIKRNKSVIVVAFYRPAGNSNRSGQFALNVSKPLIENGTR</sequence>
<reference evidence="1" key="1">
    <citation type="submission" date="2023-11" db="EMBL/GenBank/DDBJ databases">
        <authorList>
            <person name="Poullet M."/>
        </authorList>
    </citation>
    <scope>NUCLEOTIDE SEQUENCE</scope>
    <source>
        <strain evidence="1">E1834</strain>
    </source>
</reference>
<protein>
    <submittedName>
        <fullName evidence="1">Uncharacterized protein</fullName>
    </submittedName>
</protein>
<comment type="caution">
    <text evidence="1">The sequence shown here is derived from an EMBL/GenBank/DDBJ whole genome shotgun (WGS) entry which is preliminary data.</text>
</comment>
<name>A0ACB0XVT1_MELEN</name>
<proteinExistence type="predicted"/>
<evidence type="ECO:0000313" key="1">
    <source>
        <dbReference type="EMBL" id="CAK5019511.1"/>
    </source>
</evidence>
<gene>
    <name evidence="1" type="ORF">MENTE1834_LOCUS4161</name>
</gene>
<accession>A0ACB0XVT1</accession>
<dbReference type="Proteomes" id="UP001497535">
    <property type="component" value="Unassembled WGS sequence"/>
</dbReference>
<keyword evidence="2" id="KW-1185">Reference proteome</keyword>
<evidence type="ECO:0000313" key="2">
    <source>
        <dbReference type="Proteomes" id="UP001497535"/>
    </source>
</evidence>